<dbReference type="Proteomes" id="UP000054937">
    <property type="component" value="Unassembled WGS sequence"/>
</dbReference>
<protein>
    <recommendedName>
        <fullName evidence="5">Transmembrane protein</fullName>
    </recommendedName>
</protein>
<dbReference type="EMBL" id="LDAU01000042">
    <property type="protein sequence ID" value="KRX09943.1"/>
    <property type="molecule type" value="Genomic_DNA"/>
</dbReference>
<accession>A0A0V0R644</accession>
<name>A0A0V0R644_PSEPJ</name>
<evidence type="ECO:0008006" key="5">
    <source>
        <dbReference type="Google" id="ProtNLM"/>
    </source>
</evidence>
<organism evidence="3 4">
    <name type="scientific">Pseudocohnilembus persalinus</name>
    <name type="common">Ciliate</name>
    <dbReference type="NCBI Taxonomy" id="266149"/>
    <lineage>
        <taxon>Eukaryota</taxon>
        <taxon>Sar</taxon>
        <taxon>Alveolata</taxon>
        <taxon>Ciliophora</taxon>
        <taxon>Intramacronucleata</taxon>
        <taxon>Oligohymenophorea</taxon>
        <taxon>Scuticociliatia</taxon>
        <taxon>Philasterida</taxon>
        <taxon>Pseudocohnilembidae</taxon>
        <taxon>Pseudocohnilembus</taxon>
    </lineage>
</organism>
<evidence type="ECO:0000256" key="2">
    <source>
        <dbReference type="SAM" id="Phobius"/>
    </source>
</evidence>
<keyword evidence="2" id="KW-0812">Transmembrane</keyword>
<feature type="transmembrane region" description="Helical" evidence="2">
    <location>
        <begin position="12"/>
        <end position="29"/>
    </location>
</feature>
<evidence type="ECO:0000313" key="3">
    <source>
        <dbReference type="EMBL" id="KRX09943.1"/>
    </source>
</evidence>
<keyword evidence="2" id="KW-0472">Membrane</keyword>
<evidence type="ECO:0000313" key="4">
    <source>
        <dbReference type="Proteomes" id="UP000054937"/>
    </source>
</evidence>
<dbReference type="InParanoid" id="A0A0V0R644"/>
<feature type="transmembrane region" description="Helical" evidence="2">
    <location>
        <begin position="264"/>
        <end position="284"/>
    </location>
</feature>
<feature type="coiled-coil region" evidence="1">
    <location>
        <begin position="48"/>
        <end position="75"/>
    </location>
</feature>
<proteinExistence type="predicted"/>
<keyword evidence="2" id="KW-1133">Transmembrane helix</keyword>
<dbReference type="AlphaFoldDB" id="A0A0V0R644"/>
<comment type="caution">
    <text evidence="3">The sequence shown here is derived from an EMBL/GenBank/DDBJ whole genome shotgun (WGS) entry which is preliminary data.</text>
</comment>
<sequence length="313" mass="37222">MSQKLEEQKQMLVFSFLLGIPSFFFYKYCSKKIKEKQKQLKNYKSQKVLSIQQLLQEAQNQLTDEKKQELNQKNQSQFSIGTYFVGGEMCWPSKIINSYDNSKQLIFSQLKVFKYFIRKQQNVEYKYLPLNNNNRNTIQNEVNCVDSFFLQDKQNQENKVLVKVEDFQQAGKLGLVRQLYNKKKIRQQKEYQYDLDRAKDGSEIIIGFSREETGILFGGNVMVYGEAYYDVQKDQISFKNPKYLMRNKNDLLNDIKTSNFLFKLLRGFCGFMVFFGVYNIFHFFNFSWQGMDLNNNDINIVLNYNQTFEKECA</sequence>
<keyword evidence="1" id="KW-0175">Coiled coil</keyword>
<evidence type="ECO:0000256" key="1">
    <source>
        <dbReference type="SAM" id="Coils"/>
    </source>
</evidence>
<reference evidence="3 4" key="1">
    <citation type="journal article" date="2015" name="Sci. Rep.">
        <title>Genome of the facultative scuticociliatosis pathogen Pseudocohnilembus persalinus provides insight into its virulence through horizontal gene transfer.</title>
        <authorList>
            <person name="Xiong J."/>
            <person name="Wang G."/>
            <person name="Cheng J."/>
            <person name="Tian M."/>
            <person name="Pan X."/>
            <person name="Warren A."/>
            <person name="Jiang C."/>
            <person name="Yuan D."/>
            <person name="Miao W."/>
        </authorList>
    </citation>
    <scope>NUCLEOTIDE SEQUENCE [LARGE SCALE GENOMIC DNA]</scope>
    <source>
        <strain evidence="3">36N120E</strain>
    </source>
</reference>
<gene>
    <name evidence="3" type="ORF">PPERSA_05335</name>
</gene>
<keyword evidence="4" id="KW-1185">Reference proteome</keyword>